<evidence type="ECO:0000313" key="1">
    <source>
        <dbReference type="EMBL" id="KAK1868493.1"/>
    </source>
</evidence>
<proteinExistence type="predicted"/>
<evidence type="ECO:0000313" key="2">
    <source>
        <dbReference type="Proteomes" id="UP000798662"/>
    </source>
</evidence>
<comment type="caution">
    <text evidence="1">The sequence shown here is derived from an EMBL/GenBank/DDBJ whole genome shotgun (WGS) entry which is preliminary data.</text>
</comment>
<gene>
    <name evidence="1" type="ORF">I4F81_010979</name>
</gene>
<protein>
    <submittedName>
        <fullName evidence="1">Uncharacterized protein</fullName>
    </submittedName>
</protein>
<dbReference type="Proteomes" id="UP000798662">
    <property type="component" value="Chromosome 3"/>
</dbReference>
<sequence length="810" mass="83627">MAAAVAAPARRGAIFSFSVPAGADLDVHITTCDAVGFDSVLALLSADPFPQAVPNSTLAFNNNDRSCALSSSRSSIDYRASAGNYWVVVSGVKAVEGDFVLTVRSALPTPTPLPWGLDRIDQRRLPLDDSYAISQTGGQGGWVYVLDSGIRKDHVEFGSRAFYGYDFVDSKKEAEDCNGHGTHVAAIVGGTNVGVAPGVSLVAVRVLDCANEGDTSNVLRALEWVLLDVQRQGRIPAVVVMSLMTDKSIAINAGVEQVVGFGIPVVVAAGNERAYSCDYSPASAKGALTVGATLKTDERTANTNVGECTHVYAPGGGILSAWHTGAHATHSLSGTSQAAPHVAGIVVLLLSLNERLLPNDVNEIIIAISTQGAVSGLPPDTPTNRLAYVRALPPVSAENPNENEIFIYFVLKLADAPTCDDTTVMERSRVRLAEVLITSADNIKSTCDQSRVAVDSHSLVTYQVTTEERLASGMFKKVETALVAEVDETQDTLGTRLEVVQQAWVVDSRGYVYWAAPNFETTPDPKSLSAGQLSAIIAGAIVFTIIVVGAGVVWYRRHNKLDEVESMVGSLDEEPEPAEFDDFAGVNSAGGGAGGNVMMRSFRNVMSALSRGTSRGPGGRGGGLGNSSFIGARGGGLGNSSFIGSRGGGGGGGGGGGPNIDSVHVQSYGGEAFAAAIGMAGRDSSASSSNLLRNSSARDAPVSGKFSSFRGWGASQKSRSFLRRGGGALDGPTTSGDGPSSTPSMSDAEARRADGVPVQTHSVGGEAFATMTSGVLDVSGPASGSGSRPGWPASAGAASSTLLLDSTAYI</sequence>
<name>A0ACC3CEI6_PYRYE</name>
<keyword evidence="2" id="KW-1185">Reference proteome</keyword>
<accession>A0ACC3CEI6</accession>
<reference evidence="1" key="1">
    <citation type="submission" date="2019-11" db="EMBL/GenBank/DDBJ databases">
        <title>Nori genome reveals adaptations in red seaweeds to the harsh intertidal environment.</title>
        <authorList>
            <person name="Wang D."/>
            <person name="Mao Y."/>
        </authorList>
    </citation>
    <scope>NUCLEOTIDE SEQUENCE</scope>
    <source>
        <tissue evidence="1">Gametophyte</tissue>
    </source>
</reference>
<dbReference type="EMBL" id="CM020620">
    <property type="protein sequence ID" value="KAK1868493.1"/>
    <property type="molecule type" value="Genomic_DNA"/>
</dbReference>
<organism evidence="1 2">
    <name type="scientific">Pyropia yezoensis</name>
    <name type="common">Susabi-nori</name>
    <name type="synonym">Porphyra yezoensis</name>
    <dbReference type="NCBI Taxonomy" id="2788"/>
    <lineage>
        <taxon>Eukaryota</taxon>
        <taxon>Rhodophyta</taxon>
        <taxon>Bangiophyceae</taxon>
        <taxon>Bangiales</taxon>
        <taxon>Bangiaceae</taxon>
        <taxon>Pyropia</taxon>
    </lineage>
</organism>